<sequence>MNFRRLARLAAACLLLAFVPLRAGEDNVWPLYVSKADGTTESWQILGPLFFGNTADGYTQEGLRPLYLETTTGETTEGSFLYPFFTWRRQPDFQTFSFFQLLNNRSDYTAGGQADQRFDVWPFWFSRDTGDAETSYRALFPLHGTIKNRFGRDRIRFSAFPLYSHTEKAGRHVTHAPWPFLRFIEGDGHDGFEFWPFYGHVAREGDYERQFWLWPFGYKSVRNLSEPEPTKQFGVLPFYSRETSPGYINENYAWPFFGYSDRTLPYRYHETRWFWPFLVQGRGDDRMVNRWGPFYTHSVIKGTDKTWLLWPLYRNQRWTADGLAQDKTTFLFFLYWSLEQRSPDREVAAAHKTHLWPLFSAWDNGAGRRQVQALSPFEVFFPRNDTVRRLWSPLFALYRFDRQADRSERHALLWNAVTWRRGPEEREFHLGPLAGYRADANERRFALGRGLIGWRRAAGQRWHLFLFDFPSKAAMKADQAASP</sequence>
<keyword evidence="3" id="KW-1185">Reference proteome</keyword>
<keyword evidence="1" id="KW-0732">Signal</keyword>
<accession>A0A4Q1C6X7</accession>
<gene>
    <name evidence="2" type="ORF">ESB00_01735</name>
</gene>
<protein>
    <submittedName>
        <fullName evidence="2">Uncharacterized protein</fullName>
    </submittedName>
</protein>
<evidence type="ECO:0000313" key="3">
    <source>
        <dbReference type="Proteomes" id="UP000290218"/>
    </source>
</evidence>
<dbReference type="Proteomes" id="UP000290218">
    <property type="component" value="Unassembled WGS sequence"/>
</dbReference>
<feature type="chain" id="PRO_5020536719" evidence="1">
    <location>
        <begin position="24"/>
        <end position="483"/>
    </location>
</feature>
<reference evidence="2 3" key="1">
    <citation type="submission" date="2019-01" db="EMBL/GenBank/DDBJ databases">
        <title>Lacunisphaera sp. strain TWA-58.</title>
        <authorList>
            <person name="Chen W.-M."/>
        </authorList>
    </citation>
    <scope>NUCLEOTIDE SEQUENCE [LARGE SCALE GENOMIC DNA]</scope>
    <source>
        <strain evidence="2 3">TWA-58</strain>
    </source>
</reference>
<organism evidence="2 3">
    <name type="scientific">Oleiharenicola lentus</name>
    <dbReference type="NCBI Taxonomy" id="2508720"/>
    <lineage>
        <taxon>Bacteria</taxon>
        <taxon>Pseudomonadati</taxon>
        <taxon>Verrucomicrobiota</taxon>
        <taxon>Opitutia</taxon>
        <taxon>Opitutales</taxon>
        <taxon>Opitutaceae</taxon>
        <taxon>Oleiharenicola</taxon>
    </lineage>
</organism>
<proteinExistence type="predicted"/>
<dbReference type="AlphaFoldDB" id="A0A4Q1C6X7"/>
<name>A0A4Q1C6X7_9BACT</name>
<dbReference type="EMBL" id="SDHX01000001">
    <property type="protein sequence ID" value="RXK54643.1"/>
    <property type="molecule type" value="Genomic_DNA"/>
</dbReference>
<evidence type="ECO:0000256" key="1">
    <source>
        <dbReference type="SAM" id="SignalP"/>
    </source>
</evidence>
<dbReference type="RefSeq" id="WP_129046007.1">
    <property type="nucleotide sequence ID" value="NZ_SDHX01000001.1"/>
</dbReference>
<dbReference type="OrthoDB" id="9791525at2"/>
<evidence type="ECO:0000313" key="2">
    <source>
        <dbReference type="EMBL" id="RXK54643.1"/>
    </source>
</evidence>
<comment type="caution">
    <text evidence="2">The sequence shown here is derived from an EMBL/GenBank/DDBJ whole genome shotgun (WGS) entry which is preliminary data.</text>
</comment>
<feature type="signal peptide" evidence="1">
    <location>
        <begin position="1"/>
        <end position="23"/>
    </location>
</feature>